<evidence type="ECO:0000313" key="2">
    <source>
        <dbReference type="EMBL" id="KAB2607730.1"/>
    </source>
</evidence>
<dbReference type="GO" id="GO:0003676">
    <property type="term" value="F:nucleic acid binding"/>
    <property type="evidence" value="ECO:0007669"/>
    <property type="project" value="InterPro"/>
</dbReference>
<dbReference type="InterPro" id="IPR002156">
    <property type="entry name" value="RNaseH_domain"/>
</dbReference>
<dbReference type="Gene3D" id="3.30.420.10">
    <property type="entry name" value="Ribonuclease H-like superfamily/Ribonuclease H"/>
    <property type="match status" value="1"/>
</dbReference>
<dbReference type="InterPro" id="IPR012337">
    <property type="entry name" value="RNaseH-like_sf"/>
</dbReference>
<dbReference type="PANTHER" id="PTHR47723:SF21">
    <property type="entry name" value="POLYNUCLEOTIDYL TRANSFERASE, RIBONUCLEASE H-LIKE SUPERFAMILY PROTEIN"/>
    <property type="match status" value="1"/>
</dbReference>
<dbReference type="PANTHER" id="PTHR47723">
    <property type="entry name" value="OS05G0353850 PROTEIN"/>
    <property type="match status" value="1"/>
</dbReference>
<sequence>MDVMNGCCGIGAIVRGFNGDLVCVLSMSAPLISILTLELHAIKKALELALNFSCVQLIVESDSLRSVQLINQDKDIRAFLHVNQVFMNYVSRDANRIAHHLARFSLQCCELSMWVDTGPLGLMDLRHSKSVVKV</sequence>
<dbReference type="InterPro" id="IPR053151">
    <property type="entry name" value="RNase_H-like"/>
</dbReference>
<dbReference type="EMBL" id="SMOL01000553">
    <property type="protein sequence ID" value="KAB2607730.1"/>
    <property type="molecule type" value="Genomic_DNA"/>
</dbReference>
<dbReference type="Pfam" id="PF13456">
    <property type="entry name" value="RVT_3"/>
    <property type="match status" value="1"/>
</dbReference>
<dbReference type="CDD" id="cd06222">
    <property type="entry name" value="RNase_H_like"/>
    <property type="match status" value="1"/>
</dbReference>
<keyword evidence="3" id="KW-1185">Reference proteome</keyword>
<dbReference type="InterPro" id="IPR036397">
    <property type="entry name" value="RNaseH_sf"/>
</dbReference>
<evidence type="ECO:0000313" key="3">
    <source>
        <dbReference type="Proteomes" id="UP000327157"/>
    </source>
</evidence>
<reference evidence="2 3" key="1">
    <citation type="submission" date="2019-09" db="EMBL/GenBank/DDBJ databases">
        <authorList>
            <person name="Ou C."/>
        </authorList>
    </citation>
    <scope>NUCLEOTIDE SEQUENCE [LARGE SCALE GENOMIC DNA]</scope>
    <source>
        <strain evidence="2">S2</strain>
        <tissue evidence="2">Leaf</tissue>
    </source>
</reference>
<comment type="caution">
    <text evidence="2">The sequence shown here is derived from an EMBL/GenBank/DDBJ whole genome shotgun (WGS) entry which is preliminary data.</text>
</comment>
<accession>A0A5N5G217</accession>
<proteinExistence type="predicted"/>
<organism evidence="2 3">
    <name type="scientific">Pyrus ussuriensis x Pyrus communis</name>
    <dbReference type="NCBI Taxonomy" id="2448454"/>
    <lineage>
        <taxon>Eukaryota</taxon>
        <taxon>Viridiplantae</taxon>
        <taxon>Streptophyta</taxon>
        <taxon>Embryophyta</taxon>
        <taxon>Tracheophyta</taxon>
        <taxon>Spermatophyta</taxon>
        <taxon>Magnoliopsida</taxon>
        <taxon>eudicotyledons</taxon>
        <taxon>Gunneridae</taxon>
        <taxon>Pentapetalae</taxon>
        <taxon>rosids</taxon>
        <taxon>fabids</taxon>
        <taxon>Rosales</taxon>
        <taxon>Rosaceae</taxon>
        <taxon>Amygdaloideae</taxon>
        <taxon>Maleae</taxon>
        <taxon>Pyrus</taxon>
    </lineage>
</organism>
<dbReference type="InterPro" id="IPR044730">
    <property type="entry name" value="RNase_H-like_dom_plant"/>
</dbReference>
<reference evidence="2 3" key="3">
    <citation type="submission" date="2019-11" db="EMBL/GenBank/DDBJ databases">
        <title>A de novo genome assembly of a pear dwarfing rootstock.</title>
        <authorList>
            <person name="Wang F."/>
            <person name="Wang J."/>
            <person name="Li S."/>
            <person name="Zhang Y."/>
            <person name="Fang M."/>
            <person name="Ma L."/>
            <person name="Zhao Y."/>
            <person name="Jiang S."/>
        </authorList>
    </citation>
    <scope>NUCLEOTIDE SEQUENCE [LARGE SCALE GENOMIC DNA]</scope>
    <source>
        <strain evidence="2">S2</strain>
        <tissue evidence="2">Leaf</tissue>
    </source>
</reference>
<dbReference type="AlphaFoldDB" id="A0A5N5G217"/>
<dbReference type="OrthoDB" id="1749524at2759"/>
<reference evidence="3" key="2">
    <citation type="submission" date="2019-10" db="EMBL/GenBank/DDBJ databases">
        <title>A de novo genome assembly of a pear dwarfing rootstock.</title>
        <authorList>
            <person name="Wang F."/>
            <person name="Wang J."/>
            <person name="Li S."/>
            <person name="Zhang Y."/>
            <person name="Fang M."/>
            <person name="Ma L."/>
            <person name="Zhao Y."/>
            <person name="Jiang S."/>
        </authorList>
    </citation>
    <scope>NUCLEOTIDE SEQUENCE [LARGE SCALE GENOMIC DNA]</scope>
</reference>
<dbReference type="Proteomes" id="UP000327157">
    <property type="component" value="Chromosome 14"/>
</dbReference>
<feature type="domain" description="RNase H type-1" evidence="1">
    <location>
        <begin position="8"/>
        <end position="104"/>
    </location>
</feature>
<evidence type="ECO:0000259" key="1">
    <source>
        <dbReference type="Pfam" id="PF13456"/>
    </source>
</evidence>
<gene>
    <name evidence="2" type="ORF">D8674_010898</name>
</gene>
<dbReference type="GO" id="GO:0004523">
    <property type="term" value="F:RNA-DNA hybrid ribonuclease activity"/>
    <property type="evidence" value="ECO:0007669"/>
    <property type="project" value="InterPro"/>
</dbReference>
<protein>
    <recommendedName>
        <fullName evidence="1">RNase H type-1 domain-containing protein</fullName>
    </recommendedName>
</protein>
<name>A0A5N5G217_9ROSA</name>
<dbReference type="SUPFAM" id="SSF53098">
    <property type="entry name" value="Ribonuclease H-like"/>
    <property type="match status" value="1"/>
</dbReference>